<feature type="domain" description="HNH nuclease" evidence="5">
    <location>
        <begin position="54"/>
        <end position="108"/>
    </location>
</feature>
<dbReference type="SMART" id="SM00507">
    <property type="entry name" value="HNHc"/>
    <property type="match status" value="1"/>
</dbReference>
<dbReference type="RefSeq" id="WP_223940218.1">
    <property type="nucleotide sequence ID" value="NZ_BPNN01000040.1"/>
</dbReference>
<comment type="caution">
    <text evidence="6">The sequence shown here is derived from an EMBL/GenBank/DDBJ whole genome shotgun (WGS) entry which is preliminary data.</text>
</comment>
<dbReference type="GO" id="GO:0016787">
    <property type="term" value="F:hydrolase activity"/>
    <property type="evidence" value="ECO:0007669"/>
    <property type="project" value="UniProtKB-KW"/>
</dbReference>
<dbReference type="GO" id="GO:0005829">
    <property type="term" value="C:cytosol"/>
    <property type="evidence" value="ECO:0007669"/>
    <property type="project" value="TreeGrafter"/>
</dbReference>
<evidence type="ECO:0000313" key="7">
    <source>
        <dbReference type="Proteomes" id="UP000886934"/>
    </source>
</evidence>
<dbReference type="PANTHER" id="PTHR41286:SF1">
    <property type="entry name" value="HNH NUCLEASE YAJD-RELATED"/>
    <property type="match status" value="1"/>
</dbReference>
<dbReference type="GO" id="GO:0004519">
    <property type="term" value="F:endonuclease activity"/>
    <property type="evidence" value="ECO:0007669"/>
    <property type="project" value="UniProtKB-KW"/>
</dbReference>
<comment type="similarity">
    <text evidence="3">Belongs to the HNH nuclease family.</text>
</comment>
<reference evidence="6" key="1">
    <citation type="submission" date="2021-07" db="EMBL/GenBank/DDBJ databases">
        <title>Draft genome sequence of carbapenem-resistant Aeromonas spp. in Japan.</title>
        <authorList>
            <person name="Maehana S."/>
            <person name="Suzuki M."/>
            <person name="Kitasato H."/>
        </authorList>
    </citation>
    <scope>NUCLEOTIDE SEQUENCE</scope>
    <source>
        <strain evidence="6">KAM351</strain>
    </source>
</reference>
<dbReference type="InterPro" id="IPR003615">
    <property type="entry name" value="HNH_nuc"/>
</dbReference>
<evidence type="ECO:0000256" key="2">
    <source>
        <dbReference type="ARBA" id="ARBA00022801"/>
    </source>
</evidence>
<proteinExistence type="inferred from homology"/>
<organism evidence="6 7">
    <name type="scientific">Aeromonas caviae</name>
    <name type="common">Aeromonas punctata</name>
    <dbReference type="NCBI Taxonomy" id="648"/>
    <lineage>
        <taxon>Bacteria</taxon>
        <taxon>Pseudomonadati</taxon>
        <taxon>Pseudomonadota</taxon>
        <taxon>Gammaproteobacteria</taxon>
        <taxon>Aeromonadales</taxon>
        <taxon>Aeromonadaceae</taxon>
        <taxon>Aeromonas</taxon>
    </lineage>
</organism>
<keyword evidence="1" id="KW-0540">Nuclease</keyword>
<evidence type="ECO:0000313" key="6">
    <source>
        <dbReference type="EMBL" id="GJA64127.1"/>
    </source>
</evidence>
<dbReference type="AlphaFoldDB" id="A0AA37D298"/>
<dbReference type="PANTHER" id="PTHR41286">
    <property type="entry name" value="HNH NUCLEASE YAJD-RELATED"/>
    <property type="match status" value="1"/>
</dbReference>
<dbReference type="Pfam" id="PF01844">
    <property type="entry name" value="HNH"/>
    <property type="match status" value="1"/>
</dbReference>
<accession>A0AA37D298</accession>
<dbReference type="GO" id="GO:0003676">
    <property type="term" value="F:nucleic acid binding"/>
    <property type="evidence" value="ECO:0007669"/>
    <property type="project" value="InterPro"/>
</dbReference>
<evidence type="ECO:0000256" key="3">
    <source>
        <dbReference type="ARBA" id="ARBA00038412"/>
    </source>
</evidence>
<keyword evidence="6" id="KW-0255">Endonuclease</keyword>
<evidence type="ECO:0000256" key="1">
    <source>
        <dbReference type="ARBA" id="ARBA00022722"/>
    </source>
</evidence>
<dbReference type="InterPro" id="IPR002711">
    <property type="entry name" value="HNH"/>
</dbReference>
<dbReference type="Gene3D" id="1.10.30.50">
    <property type="match status" value="1"/>
</dbReference>
<evidence type="ECO:0000256" key="4">
    <source>
        <dbReference type="ARBA" id="ARBA00040194"/>
    </source>
</evidence>
<dbReference type="GO" id="GO:0008270">
    <property type="term" value="F:zinc ion binding"/>
    <property type="evidence" value="ECO:0007669"/>
    <property type="project" value="InterPro"/>
</dbReference>
<dbReference type="EMBL" id="BPNN01000040">
    <property type="protein sequence ID" value="GJA64127.1"/>
    <property type="molecule type" value="Genomic_DNA"/>
</dbReference>
<sequence>MPPKRMKACRHPGGCPALTADRSGLCDAHRVSGWVAHQAGKSRHQRGYGKEWGKLRRIILVRDNYLCQACIRTGVYTQATTVDHIKAKTHGGTDDHANLESLCAPCHGAKTARERLKSR</sequence>
<protein>
    <recommendedName>
        <fullName evidence="4">Putative HNH nuclease YajD</fullName>
    </recommendedName>
</protein>
<keyword evidence="2" id="KW-0378">Hydrolase</keyword>
<dbReference type="CDD" id="cd00085">
    <property type="entry name" value="HNHc"/>
    <property type="match status" value="1"/>
</dbReference>
<evidence type="ECO:0000259" key="5">
    <source>
        <dbReference type="SMART" id="SM00507"/>
    </source>
</evidence>
<gene>
    <name evidence="6" type="ORF">KAM351_27380</name>
</gene>
<dbReference type="Proteomes" id="UP000886934">
    <property type="component" value="Unassembled WGS sequence"/>
</dbReference>
<name>A0AA37D298_AERCA</name>